<dbReference type="Gene3D" id="2.160.10.10">
    <property type="entry name" value="Hexapeptide repeat proteins"/>
    <property type="match status" value="1"/>
</dbReference>
<proteinExistence type="predicted"/>
<dbReference type="EMBL" id="CP058627">
    <property type="protein sequence ID" value="QLG87395.1"/>
    <property type="molecule type" value="Genomic_DNA"/>
</dbReference>
<dbReference type="InterPro" id="IPR011004">
    <property type="entry name" value="Trimer_LpxA-like_sf"/>
</dbReference>
<dbReference type="Proteomes" id="UP000509597">
    <property type="component" value="Chromosome"/>
</dbReference>
<evidence type="ECO:0008006" key="3">
    <source>
        <dbReference type="Google" id="ProtNLM"/>
    </source>
</evidence>
<gene>
    <name evidence="1" type="ORF">HQ393_03495</name>
</gene>
<dbReference type="SUPFAM" id="SSF51161">
    <property type="entry name" value="Trimeric LpxA-like enzymes"/>
    <property type="match status" value="1"/>
</dbReference>
<accession>A0A7H9BFP2</accession>
<keyword evidence="2" id="KW-1185">Reference proteome</keyword>
<dbReference type="KEGG" id="chiz:HQ393_03495"/>
<sequence>MHMLDSELAAYVNRQLEAVYPDGDHCVAEVASHIAPAKLRLMRCINEVKLWEPNKFNYLHSSQYCIFLYYLSNQIWRSGGSRQVCEKLFGLNKMLNGIDLFFEVEMPEVFFIGHSVGIVLAKASYSNYLVLYQNSTVGKNHGIAPVLESGVVMYPNTAIIGRSHIGKNAVISQGVGVVNQNIPADSLVFSGSGQLLLKKAKHNVLADIFRM</sequence>
<dbReference type="AlphaFoldDB" id="A0A7H9BFP2"/>
<reference evidence="1 2" key="1">
    <citation type="submission" date="2020-07" db="EMBL/GenBank/DDBJ databases">
        <title>Complete genome sequence of Chitinibacter sp. 2T18.</title>
        <authorList>
            <person name="Bae J.-W."/>
            <person name="Choi J.-W."/>
        </authorList>
    </citation>
    <scope>NUCLEOTIDE SEQUENCE [LARGE SCALE GENOMIC DNA]</scope>
    <source>
        <strain evidence="1 2">2T18</strain>
    </source>
</reference>
<evidence type="ECO:0000313" key="1">
    <source>
        <dbReference type="EMBL" id="QLG87395.1"/>
    </source>
</evidence>
<protein>
    <recommendedName>
        <fullName evidence="3">Serine acetyltransferase</fullName>
    </recommendedName>
</protein>
<name>A0A7H9BFP2_9NEIS</name>
<evidence type="ECO:0000313" key="2">
    <source>
        <dbReference type="Proteomes" id="UP000509597"/>
    </source>
</evidence>
<organism evidence="1 2">
    <name type="scientific">Chitinibacter bivalviorum</name>
    <dbReference type="NCBI Taxonomy" id="2739434"/>
    <lineage>
        <taxon>Bacteria</taxon>
        <taxon>Pseudomonadati</taxon>
        <taxon>Pseudomonadota</taxon>
        <taxon>Betaproteobacteria</taxon>
        <taxon>Neisseriales</taxon>
        <taxon>Chitinibacteraceae</taxon>
        <taxon>Chitinibacter</taxon>
    </lineage>
</organism>